<feature type="region of interest" description="Disordered" evidence="4">
    <location>
        <begin position="1"/>
        <end position="42"/>
    </location>
</feature>
<sequence>MPVHFVHPPDGARLRGAGGGSGGGHPGEGLRALQEAPPRGPRPVNAAALESSLGELLIVGFPGTEFTAEARERLMRVRPSGVIFFAANFGDADQAAGITRSVHETIGAPELPALVCADEEGGMVSQISGFWEVPPSARAVASSGGPPLVKDLAQRTARRLLALGINLTFAPVLDVDSNPANPVIGIRSFGSSVSQVTACGRAAVEGVLATGAIPVVKHFPGHGDTSQDSHVALPTVTADRARMDLRELRPFEAAVNWGAPVVMTAHVLVPAFEPDPTRPATISRRVVTDLLRGRMKFDGVVITDALEMAGVTSIAPYGEIAVRAIEAGCDLLLYSRPSPGPEEALTALREALRSGRLSEERVQASLSRIRTLRAASAARPHPWSDSLEREARQLVPPEELDRIAEGAIRMLKQGAGGIPLRNPIDVLEVNRPASRAGIADLLRAHGMTAREVGPDDSTWPRRIEGTALLTLAARASLSPEDEATARAWLRRYPETVAVASLNPHVADGWAEVRTLLATFDNTPASRRALARRLAGATDPAKSRRAPRAR</sequence>
<dbReference type="PANTHER" id="PTHR30480:SF16">
    <property type="entry name" value="GLYCOSIDE HYDROLASE FAMILY 3 DOMAIN PROTEIN"/>
    <property type="match status" value="1"/>
</dbReference>
<dbReference type="InterPro" id="IPR017853">
    <property type="entry name" value="GH"/>
</dbReference>
<dbReference type="Pfam" id="PF00933">
    <property type="entry name" value="Glyco_hydro_3"/>
    <property type="match status" value="1"/>
</dbReference>
<gene>
    <name evidence="6" type="ORF">E6K76_06170</name>
</gene>
<evidence type="ECO:0000256" key="2">
    <source>
        <dbReference type="ARBA" id="ARBA00022801"/>
    </source>
</evidence>
<dbReference type="GO" id="GO:0009254">
    <property type="term" value="P:peptidoglycan turnover"/>
    <property type="evidence" value="ECO:0007669"/>
    <property type="project" value="TreeGrafter"/>
</dbReference>
<keyword evidence="3" id="KW-0326">Glycosidase</keyword>
<name>A0A538T5Y6_UNCEI</name>
<evidence type="ECO:0000256" key="3">
    <source>
        <dbReference type="ARBA" id="ARBA00023295"/>
    </source>
</evidence>
<evidence type="ECO:0000256" key="1">
    <source>
        <dbReference type="ARBA" id="ARBA00005336"/>
    </source>
</evidence>
<keyword evidence="2" id="KW-0378">Hydrolase</keyword>
<dbReference type="EMBL" id="VBOW01000026">
    <property type="protein sequence ID" value="TMQ59059.1"/>
    <property type="molecule type" value="Genomic_DNA"/>
</dbReference>
<feature type="compositionally biased region" description="Gly residues" evidence="4">
    <location>
        <begin position="16"/>
        <end position="27"/>
    </location>
</feature>
<comment type="caution">
    <text evidence="6">The sequence shown here is derived from an EMBL/GenBank/DDBJ whole genome shotgun (WGS) entry which is preliminary data.</text>
</comment>
<dbReference type="InterPro" id="IPR001764">
    <property type="entry name" value="Glyco_hydro_3_N"/>
</dbReference>
<proteinExistence type="inferred from homology"/>
<dbReference type="PANTHER" id="PTHR30480">
    <property type="entry name" value="BETA-HEXOSAMINIDASE-RELATED"/>
    <property type="match status" value="1"/>
</dbReference>
<reference evidence="6 7" key="1">
    <citation type="journal article" date="2019" name="Nat. Microbiol.">
        <title>Mediterranean grassland soil C-N compound turnover is dependent on rainfall and depth, and is mediated by genomically divergent microorganisms.</title>
        <authorList>
            <person name="Diamond S."/>
            <person name="Andeer P.F."/>
            <person name="Li Z."/>
            <person name="Crits-Christoph A."/>
            <person name="Burstein D."/>
            <person name="Anantharaman K."/>
            <person name="Lane K.R."/>
            <person name="Thomas B.C."/>
            <person name="Pan C."/>
            <person name="Northen T.R."/>
            <person name="Banfield J.F."/>
        </authorList>
    </citation>
    <scope>NUCLEOTIDE SEQUENCE [LARGE SCALE GENOMIC DNA]</scope>
    <source>
        <strain evidence="6">WS_6</strain>
    </source>
</reference>
<dbReference type="Proteomes" id="UP000316852">
    <property type="component" value="Unassembled WGS sequence"/>
</dbReference>
<dbReference type="GO" id="GO:0004553">
    <property type="term" value="F:hydrolase activity, hydrolyzing O-glycosyl compounds"/>
    <property type="evidence" value="ECO:0007669"/>
    <property type="project" value="InterPro"/>
</dbReference>
<comment type="similarity">
    <text evidence="1">Belongs to the glycosyl hydrolase 3 family.</text>
</comment>
<dbReference type="GO" id="GO:0005975">
    <property type="term" value="P:carbohydrate metabolic process"/>
    <property type="evidence" value="ECO:0007669"/>
    <property type="project" value="InterPro"/>
</dbReference>
<protein>
    <recommendedName>
        <fullName evidence="5">Glycoside hydrolase family 3 N-terminal domain-containing protein</fullName>
    </recommendedName>
</protein>
<dbReference type="InterPro" id="IPR036962">
    <property type="entry name" value="Glyco_hydro_3_N_sf"/>
</dbReference>
<dbReference type="AlphaFoldDB" id="A0A538T5Y6"/>
<accession>A0A538T5Y6</accession>
<dbReference type="Gene3D" id="3.20.20.300">
    <property type="entry name" value="Glycoside hydrolase, family 3, N-terminal domain"/>
    <property type="match status" value="1"/>
</dbReference>
<dbReference type="SUPFAM" id="SSF51445">
    <property type="entry name" value="(Trans)glycosidases"/>
    <property type="match status" value="1"/>
</dbReference>
<dbReference type="InterPro" id="IPR050226">
    <property type="entry name" value="NagZ_Beta-hexosaminidase"/>
</dbReference>
<evidence type="ECO:0000259" key="5">
    <source>
        <dbReference type="Pfam" id="PF00933"/>
    </source>
</evidence>
<organism evidence="6 7">
    <name type="scientific">Eiseniibacteriota bacterium</name>
    <dbReference type="NCBI Taxonomy" id="2212470"/>
    <lineage>
        <taxon>Bacteria</taxon>
        <taxon>Candidatus Eiseniibacteriota</taxon>
    </lineage>
</organism>
<feature type="domain" description="Glycoside hydrolase family 3 N-terminal" evidence="5">
    <location>
        <begin position="49"/>
        <end position="371"/>
    </location>
</feature>
<evidence type="ECO:0000313" key="7">
    <source>
        <dbReference type="Proteomes" id="UP000316852"/>
    </source>
</evidence>
<evidence type="ECO:0000256" key="4">
    <source>
        <dbReference type="SAM" id="MobiDB-lite"/>
    </source>
</evidence>
<evidence type="ECO:0000313" key="6">
    <source>
        <dbReference type="EMBL" id="TMQ59059.1"/>
    </source>
</evidence>